<gene>
    <name evidence="1" type="ORF">KYE46_16140</name>
</gene>
<dbReference type="KEGG" id="gce:KYE46_16140"/>
<reference evidence="1 2" key="1">
    <citation type="submission" date="2021-07" db="EMBL/GenBank/DDBJ databases">
        <title>A novel Jannaschia species isolated from marine dinoflagellate Ceratoperidinium margalefii.</title>
        <authorList>
            <person name="Jiang Y."/>
            <person name="Li Z."/>
        </authorList>
    </citation>
    <scope>NUCLEOTIDE SEQUENCE [LARGE SCALE GENOMIC DNA]</scope>
    <source>
        <strain evidence="1 2">J12C1-MA-4</strain>
    </source>
</reference>
<dbReference type="Proteomes" id="UP000825009">
    <property type="component" value="Chromosome"/>
</dbReference>
<evidence type="ECO:0000313" key="2">
    <source>
        <dbReference type="Proteomes" id="UP000825009"/>
    </source>
</evidence>
<dbReference type="EMBL" id="CP079194">
    <property type="protein sequence ID" value="QXT39431.1"/>
    <property type="molecule type" value="Genomic_DNA"/>
</dbReference>
<proteinExistence type="predicted"/>
<accession>A0A8F6TUX7</accession>
<dbReference type="AlphaFoldDB" id="A0A8F6TUX7"/>
<dbReference type="RefSeq" id="WP_219002054.1">
    <property type="nucleotide sequence ID" value="NZ_CP079194.1"/>
</dbReference>
<keyword evidence="2" id="KW-1185">Reference proteome</keyword>
<sequence>MSRITKPEFVDPREAFQIVGNLSFGRAWSEEFVWDEESPLRVDAMANLRLALESGKVRTTYFTGDRQRQLKATDAAAEFFTIELEKNSLWLDGPGRVDARIHVEDLTAYIRSKVSGGKPSKLSDRSRCRDWIIERINNGEEVKPAAMLKEEARRVFPTLSFRSISDAREEAIVYTGRFDLKVAGRPKST</sequence>
<protein>
    <submittedName>
        <fullName evidence="1">Uncharacterized protein</fullName>
    </submittedName>
</protein>
<evidence type="ECO:0000313" key="1">
    <source>
        <dbReference type="EMBL" id="QXT39431.1"/>
    </source>
</evidence>
<name>A0A8F6TUX7_9RHOB</name>
<organism evidence="1 2">
    <name type="scientific">Gymnodinialimonas ceratoperidinii</name>
    <dbReference type="NCBI Taxonomy" id="2856823"/>
    <lineage>
        <taxon>Bacteria</taxon>
        <taxon>Pseudomonadati</taxon>
        <taxon>Pseudomonadota</taxon>
        <taxon>Alphaproteobacteria</taxon>
        <taxon>Rhodobacterales</taxon>
        <taxon>Paracoccaceae</taxon>
        <taxon>Gymnodinialimonas</taxon>
    </lineage>
</organism>